<keyword evidence="2" id="KW-1185">Reference proteome</keyword>
<reference evidence="1 2" key="1">
    <citation type="journal article" date="2016" name="G3 (Bethesda)">
        <title>First Draft Assembly and Annotation of the Genome of a California Endemic Oak Quercus lobata Nee (Fagaceae).</title>
        <authorList>
            <person name="Sork V.L."/>
            <person name="Fitz-Gibbon S.T."/>
            <person name="Puiu D."/>
            <person name="Crepeau M."/>
            <person name="Gugger P.F."/>
            <person name="Sherman R."/>
            <person name="Stevens K."/>
            <person name="Langley C.H."/>
            <person name="Pellegrini M."/>
            <person name="Salzberg S.L."/>
        </authorList>
    </citation>
    <scope>NUCLEOTIDE SEQUENCE [LARGE SCALE GENOMIC DNA]</scope>
    <source>
        <strain evidence="1 2">cv. SW786</strain>
    </source>
</reference>
<dbReference type="EnsemblPlants" id="QL05p020021:mrna">
    <property type="protein sequence ID" value="QL05p020021:mrna"/>
    <property type="gene ID" value="QL05p020021"/>
</dbReference>
<sequence length="67" mass="7417">MMIYLKEFLLRQLQGRYKAAPFPVGIHCSSSPLSTSSGSDASEGLTLRLLELLGFSRLINLEQESKS</sequence>
<dbReference type="InParanoid" id="A0A7N2LLR7"/>
<evidence type="ECO:0000313" key="1">
    <source>
        <dbReference type="EnsemblPlants" id="QL05p020021:mrna"/>
    </source>
</evidence>
<accession>A0A7N2LLR7</accession>
<evidence type="ECO:0000313" key="2">
    <source>
        <dbReference type="Proteomes" id="UP000594261"/>
    </source>
</evidence>
<dbReference type="Proteomes" id="UP000594261">
    <property type="component" value="Chromosome 5"/>
</dbReference>
<organism evidence="1 2">
    <name type="scientific">Quercus lobata</name>
    <name type="common">Valley oak</name>
    <dbReference type="NCBI Taxonomy" id="97700"/>
    <lineage>
        <taxon>Eukaryota</taxon>
        <taxon>Viridiplantae</taxon>
        <taxon>Streptophyta</taxon>
        <taxon>Embryophyta</taxon>
        <taxon>Tracheophyta</taxon>
        <taxon>Spermatophyta</taxon>
        <taxon>Magnoliopsida</taxon>
        <taxon>eudicotyledons</taxon>
        <taxon>Gunneridae</taxon>
        <taxon>Pentapetalae</taxon>
        <taxon>rosids</taxon>
        <taxon>fabids</taxon>
        <taxon>Fagales</taxon>
        <taxon>Fagaceae</taxon>
        <taxon>Quercus</taxon>
    </lineage>
</organism>
<dbReference type="AlphaFoldDB" id="A0A7N2LLR7"/>
<name>A0A7N2LLR7_QUELO</name>
<dbReference type="Gramene" id="QL05p020021:mrna">
    <property type="protein sequence ID" value="QL05p020021:mrna"/>
    <property type="gene ID" value="QL05p020021"/>
</dbReference>
<proteinExistence type="predicted"/>
<reference evidence="1" key="2">
    <citation type="submission" date="2021-01" db="UniProtKB">
        <authorList>
            <consortium name="EnsemblPlants"/>
        </authorList>
    </citation>
    <scope>IDENTIFICATION</scope>
</reference>
<protein>
    <submittedName>
        <fullName evidence="1">Uncharacterized protein</fullName>
    </submittedName>
</protein>
<dbReference type="EMBL" id="LRBV02000005">
    <property type="status" value="NOT_ANNOTATED_CDS"/>
    <property type="molecule type" value="Genomic_DNA"/>
</dbReference>